<keyword evidence="1" id="KW-0540">Nuclease</keyword>
<dbReference type="Pfam" id="PF01844">
    <property type="entry name" value="HNH"/>
    <property type="match status" value="1"/>
</dbReference>
<feature type="domain" description="HNH nuclease" evidence="3">
    <location>
        <begin position="159"/>
        <end position="218"/>
    </location>
</feature>
<dbReference type="PANTHER" id="PTHR41286">
    <property type="entry name" value="HNH NUCLEASE YAJD-RELATED"/>
    <property type="match status" value="1"/>
</dbReference>
<accession>A0ABD5PZS7</accession>
<keyword evidence="5" id="KW-1185">Reference proteome</keyword>
<dbReference type="AlphaFoldDB" id="A0ABD5PZS7"/>
<dbReference type="GO" id="GO:0004519">
    <property type="term" value="F:endonuclease activity"/>
    <property type="evidence" value="ECO:0007669"/>
    <property type="project" value="UniProtKB-KW"/>
</dbReference>
<keyword evidence="2" id="KW-0378">Hydrolase</keyword>
<dbReference type="RefSeq" id="WP_254270020.1">
    <property type="nucleotide sequence ID" value="NZ_JBHSHT010000001.1"/>
</dbReference>
<proteinExistence type="predicted"/>
<dbReference type="InterPro" id="IPR003615">
    <property type="entry name" value="HNH_nuc"/>
</dbReference>
<evidence type="ECO:0000313" key="4">
    <source>
        <dbReference type="EMBL" id="MFC4823991.1"/>
    </source>
</evidence>
<protein>
    <submittedName>
        <fullName evidence="4">HNH endonuclease</fullName>
    </submittedName>
</protein>
<dbReference type="GO" id="GO:0016787">
    <property type="term" value="F:hydrolase activity"/>
    <property type="evidence" value="ECO:0007669"/>
    <property type="project" value="UniProtKB-KW"/>
</dbReference>
<evidence type="ECO:0000256" key="1">
    <source>
        <dbReference type="ARBA" id="ARBA00022722"/>
    </source>
</evidence>
<organism evidence="4 5">
    <name type="scientific">Halorussus aquaticus</name>
    <dbReference type="NCBI Taxonomy" id="2953748"/>
    <lineage>
        <taxon>Archaea</taxon>
        <taxon>Methanobacteriati</taxon>
        <taxon>Methanobacteriota</taxon>
        <taxon>Stenosarchaea group</taxon>
        <taxon>Halobacteria</taxon>
        <taxon>Halobacteriales</taxon>
        <taxon>Haladaptataceae</taxon>
        <taxon>Halorussus</taxon>
    </lineage>
</organism>
<sequence>MRIHHSHQHDAPLPNRTCNGCGTEFYDAKSRLKYCGDCNPNTGENNGNWKGAKDVGACQLCESEFTYYPSEKKGTYCPECVESADGLLPQNSTTKNRVSVSCLYCETTLEVYPSRAETRKRGVFCDSDCYGAWLSENIVGENHHQWEGGDFDYGQKWWRVRREALERDDYTCQHCGISKDEIGRNPDVHHVERVRDFERTEKAHTLENVITLCRSCHRNVEAGNVRNLRP</sequence>
<comment type="caution">
    <text evidence="4">The sequence shown here is derived from an EMBL/GenBank/DDBJ whole genome shotgun (WGS) entry which is preliminary data.</text>
</comment>
<dbReference type="Gene3D" id="1.10.30.50">
    <property type="match status" value="1"/>
</dbReference>
<gene>
    <name evidence="4" type="ORF">ACFO9K_06925</name>
</gene>
<dbReference type="CDD" id="cd00085">
    <property type="entry name" value="HNHc"/>
    <property type="match status" value="1"/>
</dbReference>
<dbReference type="EMBL" id="JBHSHT010000001">
    <property type="protein sequence ID" value="MFC4823991.1"/>
    <property type="molecule type" value="Genomic_DNA"/>
</dbReference>
<evidence type="ECO:0000256" key="2">
    <source>
        <dbReference type="ARBA" id="ARBA00022801"/>
    </source>
</evidence>
<reference evidence="4 5" key="1">
    <citation type="journal article" date="2019" name="Int. J. Syst. Evol. Microbiol.">
        <title>The Global Catalogue of Microorganisms (GCM) 10K type strain sequencing project: providing services to taxonomists for standard genome sequencing and annotation.</title>
        <authorList>
            <consortium name="The Broad Institute Genomics Platform"/>
            <consortium name="The Broad Institute Genome Sequencing Center for Infectious Disease"/>
            <person name="Wu L."/>
            <person name="Ma J."/>
        </authorList>
    </citation>
    <scope>NUCLEOTIDE SEQUENCE [LARGE SCALE GENOMIC DNA]</scope>
    <source>
        <strain evidence="4 5">XZYJ18</strain>
    </source>
</reference>
<evidence type="ECO:0000313" key="5">
    <source>
        <dbReference type="Proteomes" id="UP001595945"/>
    </source>
</evidence>
<keyword evidence="4" id="KW-0255">Endonuclease</keyword>
<dbReference type="Proteomes" id="UP001595945">
    <property type="component" value="Unassembled WGS sequence"/>
</dbReference>
<dbReference type="InterPro" id="IPR002711">
    <property type="entry name" value="HNH"/>
</dbReference>
<dbReference type="PANTHER" id="PTHR41286:SF1">
    <property type="entry name" value="HNH NUCLEASE YAJD-RELATED"/>
    <property type="match status" value="1"/>
</dbReference>
<name>A0ABD5PZS7_9EURY</name>
<dbReference type="SMART" id="SM00507">
    <property type="entry name" value="HNHc"/>
    <property type="match status" value="1"/>
</dbReference>
<evidence type="ECO:0000259" key="3">
    <source>
        <dbReference type="SMART" id="SM00507"/>
    </source>
</evidence>